<dbReference type="Proteomes" id="UP000218334">
    <property type="component" value="Unassembled WGS sequence"/>
</dbReference>
<feature type="non-terminal residue" evidence="1">
    <location>
        <position position="1"/>
    </location>
</feature>
<dbReference type="EMBL" id="KZ293433">
    <property type="protein sequence ID" value="PBK68155.1"/>
    <property type="molecule type" value="Genomic_DNA"/>
</dbReference>
<name>A0A2H3BBC7_9AGAR</name>
<organism evidence="1 2">
    <name type="scientific">Armillaria solidipes</name>
    <dbReference type="NCBI Taxonomy" id="1076256"/>
    <lineage>
        <taxon>Eukaryota</taxon>
        <taxon>Fungi</taxon>
        <taxon>Dikarya</taxon>
        <taxon>Basidiomycota</taxon>
        <taxon>Agaricomycotina</taxon>
        <taxon>Agaricomycetes</taxon>
        <taxon>Agaricomycetidae</taxon>
        <taxon>Agaricales</taxon>
        <taxon>Marasmiineae</taxon>
        <taxon>Physalacriaceae</taxon>
        <taxon>Armillaria</taxon>
    </lineage>
</organism>
<reference evidence="2" key="1">
    <citation type="journal article" date="2017" name="Nat. Ecol. Evol.">
        <title>Genome expansion and lineage-specific genetic innovations in the forest pathogenic fungi Armillaria.</title>
        <authorList>
            <person name="Sipos G."/>
            <person name="Prasanna A.N."/>
            <person name="Walter M.C."/>
            <person name="O'Connor E."/>
            <person name="Balint B."/>
            <person name="Krizsan K."/>
            <person name="Kiss B."/>
            <person name="Hess J."/>
            <person name="Varga T."/>
            <person name="Slot J."/>
            <person name="Riley R."/>
            <person name="Boka B."/>
            <person name="Rigling D."/>
            <person name="Barry K."/>
            <person name="Lee J."/>
            <person name="Mihaltcheva S."/>
            <person name="LaButti K."/>
            <person name="Lipzen A."/>
            <person name="Waldron R."/>
            <person name="Moloney N.M."/>
            <person name="Sperisen C."/>
            <person name="Kredics L."/>
            <person name="Vagvoelgyi C."/>
            <person name="Patrignani A."/>
            <person name="Fitzpatrick D."/>
            <person name="Nagy I."/>
            <person name="Doyle S."/>
            <person name="Anderson J.B."/>
            <person name="Grigoriev I.V."/>
            <person name="Gueldener U."/>
            <person name="Muensterkoetter M."/>
            <person name="Nagy L.G."/>
        </authorList>
    </citation>
    <scope>NUCLEOTIDE SEQUENCE [LARGE SCALE GENOMIC DNA]</scope>
    <source>
        <strain evidence="2">28-4</strain>
    </source>
</reference>
<gene>
    <name evidence="1" type="ORF">ARMSODRAFT_958301</name>
</gene>
<dbReference type="AlphaFoldDB" id="A0A2H3BBC7"/>
<proteinExistence type="predicted"/>
<dbReference type="STRING" id="1076256.A0A2H3BBC7"/>
<evidence type="ECO:0008006" key="3">
    <source>
        <dbReference type="Google" id="ProtNLM"/>
    </source>
</evidence>
<sequence length="112" mass="12552">HEAHDLLIAHAQQKPVHKKRKGLRTICKSIILNHNILQNLANGGCSKANFNATKAWLTQTEEKNIVGIVKELKELVDEVCQTQLGDKFPVAFYLPGPPLGIKMGWCSQSYFK</sequence>
<keyword evidence="2" id="KW-1185">Reference proteome</keyword>
<evidence type="ECO:0000313" key="1">
    <source>
        <dbReference type="EMBL" id="PBK68155.1"/>
    </source>
</evidence>
<protein>
    <recommendedName>
        <fullName evidence="3">DDE-1 domain-containing protein</fullName>
    </recommendedName>
</protein>
<accession>A0A2H3BBC7</accession>
<evidence type="ECO:0000313" key="2">
    <source>
        <dbReference type="Proteomes" id="UP000218334"/>
    </source>
</evidence>